<name>A0A173V2T9_9FIRM</name>
<protein>
    <submittedName>
        <fullName evidence="6">Holin, SPP1 family</fullName>
    </submittedName>
</protein>
<dbReference type="PROSITE" id="PS51257">
    <property type="entry name" value="PROKAR_LIPOPROTEIN"/>
    <property type="match status" value="1"/>
</dbReference>
<dbReference type="NCBIfam" id="TIGR01592">
    <property type="entry name" value="holin_SPP1"/>
    <property type="match status" value="1"/>
</dbReference>
<keyword evidence="3" id="KW-1133">Transmembrane helix</keyword>
<dbReference type="Proteomes" id="UP000095649">
    <property type="component" value="Unassembled WGS sequence"/>
</dbReference>
<feature type="chain" id="PRO_5038424255" evidence="5">
    <location>
        <begin position="30"/>
        <end position="84"/>
    </location>
</feature>
<evidence type="ECO:0000313" key="7">
    <source>
        <dbReference type="Proteomes" id="UP000095649"/>
    </source>
</evidence>
<reference evidence="6 7" key="1">
    <citation type="submission" date="2015-09" db="EMBL/GenBank/DDBJ databases">
        <authorList>
            <consortium name="Pathogen Informatics"/>
        </authorList>
    </citation>
    <scope>NUCLEOTIDE SEQUENCE [LARGE SCALE GENOMIC DNA]</scope>
    <source>
        <strain evidence="6 7">2789STDY5834970</strain>
    </source>
</reference>
<comment type="subcellular location">
    <subcellularLocation>
        <location evidence="1">Membrane</location>
    </subcellularLocation>
</comment>
<feature type="signal peptide" evidence="5">
    <location>
        <begin position="1"/>
        <end position="29"/>
    </location>
</feature>
<evidence type="ECO:0000256" key="4">
    <source>
        <dbReference type="ARBA" id="ARBA00023136"/>
    </source>
</evidence>
<keyword evidence="4" id="KW-0472">Membrane</keyword>
<accession>A0A173V2T9</accession>
<dbReference type="AlphaFoldDB" id="A0A173V2T9"/>
<evidence type="ECO:0000256" key="2">
    <source>
        <dbReference type="ARBA" id="ARBA00022692"/>
    </source>
</evidence>
<dbReference type="GO" id="GO:0016020">
    <property type="term" value="C:membrane"/>
    <property type="evidence" value="ECO:0007669"/>
    <property type="project" value="UniProtKB-SubCell"/>
</dbReference>
<sequence length="84" mass="9058">MNETHCKISAATLARTAALALALTNQVLSACGKPMLPIESATVEQLVTTGLTVTAALVNWWKNNSFTPEAIKADGYLEQLREKK</sequence>
<evidence type="ECO:0000256" key="5">
    <source>
        <dbReference type="SAM" id="SignalP"/>
    </source>
</evidence>
<dbReference type="RefSeq" id="WP_055186796.1">
    <property type="nucleotide sequence ID" value="NZ_CYXN01000030.1"/>
</dbReference>
<evidence type="ECO:0000256" key="1">
    <source>
        <dbReference type="ARBA" id="ARBA00004370"/>
    </source>
</evidence>
<keyword evidence="5" id="KW-0732">Signal</keyword>
<organism evidence="6 7">
    <name type="scientific">Faecalibacterium prausnitzii</name>
    <dbReference type="NCBI Taxonomy" id="853"/>
    <lineage>
        <taxon>Bacteria</taxon>
        <taxon>Bacillati</taxon>
        <taxon>Bacillota</taxon>
        <taxon>Clostridia</taxon>
        <taxon>Eubacteriales</taxon>
        <taxon>Oscillospiraceae</taxon>
        <taxon>Faecalibacterium</taxon>
    </lineage>
</organism>
<dbReference type="Pfam" id="PF04688">
    <property type="entry name" value="Holin_SPP1"/>
    <property type="match status" value="1"/>
</dbReference>
<gene>
    <name evidence="6" type="ORF">ERS852582_02479</name>
</gene>
<dbReference type="InterPro" id="IPR006479">
    <property type="entry name" value="Holin"/>
</dbReference>
<evidence type="ECO:0000256" key="3">
    <source>
        <dbReference type="ARBA" id="ARBA00022989"/>
    </source>
</evidence>
<keyword evidence="2" id="KW-0812">Transmembrane</keyword>
<dbReference type="EMBL" id="CYXN01000030">
    <property type="protein sequence ID" value="CUN20936.1"/>
    <property type="molecule type" value="Genomic_DNA"/>
</dbReference>
<evidence type="ECO:0000313" key="6">
    <source>
        <dbReference type="EMBL" id="CUN20936.1"/>
    </source>
</evidence>
<proteinExistence type="predicted"/>